<proteinExistence type="predicted"/>
<dbReference type="RefSeq" id="XP_034248305.1">
    <property type="nucleotide sequence ID" value="XM_034392414.1"/>
</dbReference>
<evidence type="ECO:0000259" key="1">
    <source>
        <dbReference type="Pfam" id="PF24548"/>
    </source>
</evidence>
<dbReference type="Pfam" id="PF24548">
    <property type="entry name" value="EF_EFCAB10_C"/>
    <property type="match status" value="1"/>
</dbReference>
<evidence type="ECO:0000313" key="2">
    <source>
        <dbReference type="Proteomes" id="UP000515158"/>
    </source>
</evidence>
<dbReference type="PANTHER" id="PTHR21847:SF1">
    <property type="entry name" value="EF-HAND CALCIUM-BINDING DOMAIN-CONTAINING PROTEIN 10"/>
    <property type="match status" value="1"/>
</dbReference>
<dbReference type="PANTHER" id="PTHR21847">
    <property type="entry name" value="EF-HAND CALCIUM-BINDING DOMAIN-CONTAINING PROTEIN 10"/>
    <property type="match status" value="1"/>
</dbReference>
<dbReference type="OrthoDB" id="10260455at2759"/>
<keyword evidence="2" id="KW-1185">Reference proteome</keyword>
<dbReference type="GeneID" id="117649536"/>
<reference evidence="3" key="1">
    <citation type="submission" date="2025-08" db="UniProtKB">
        <authorList>
            <consortium name="RefSeq"/>
        </authorList>
    </citation>
    <scope>IDENTIFICATION</scope>
    <source>
        <tissue evidence="3">Total insect</tissue>
    </source>
</reference>
<accession>A0A6P8ZT94</accession>
<protein>
    <submittedName>
        <fullName evidence="3">Uncharacterized protein LOC117649536</fullName>
    </submittedName>
</protein>
<dbReference type="KEGG" id="tpal:117649536"/>
<dbReference type="AlphaFoldDB" id="A0A6P8ZT94"/>
<feature type="domain" description="EFCAB10 C-terminal EF-hand" evidence="1">
    <location>
        <begin position="90"/>
        <end position="143"/>
    </location>
</feature>
<dbReference type="InParanoid" id="A0A6P8ZT94"/>
<sequence length="143" mass="15803">MNGVVKDRTEDPVTPAGVPNSAIVEYLSSEKTQSVLRFIVTHLGVSRPDDPVAFLSDLLTRGLESRGRTQDGEDAGQLDESLVLFQTRHIEALLNAMDPFRRGVVSVVQYHNGMCTMGLADYNREPATDEEGFVSRDTFMQEA</sequence>
<organism evidence="3">
    <name type="scientific">Thrips palmi</name>
    <name type="common">Melon thrips</name>
    <dbReference type="NCBI Taxonomy" id="161013"/>
    <lineage>
        <taxon>Eukaryota</taxon>
        <taxon>Metazoa</taxon>
        <taxon>Ecdysozoa</taxon>
        <taxon>Arthropoda</taxon>
        <taxon>Hexapoda</taxon>
        <taxon>Insecta</taxon>
        <taxon>Pterygota</taxon>
        <taxon>Neoptera</taxon>
        <taxon>Paraneoptera</taxon>
        <taxon>Thysanoptera</taxon>
        <taxon>Terebrantia</taxon>
        <taxon>Thripoidea</taxon>
        <taxon>Thripidae</taxon>
        <taxon>Thrips</taxon>
    </lineage>
</organism>
<dbReference type="InterPro" id="IPR039879">
    <property type="entry name" value="EFC10"/>
</dbReference>
<gene>
    <name evidence="3" type="primary">LOC117649536</name>
</gene>
<evidence type="ECO:0000313" key="3">
    <source>
        <dbReference type="RefSeq" id="XP_034248305.1"/>
    </source>
</evidence>
<dbReference type="Proteomes" id="UP000515158">
    <property type="component" value="Unplaced"/>
</dbReference>
<name>A0A6P8ZT94_THRPL</name>
<dbReference type="InterPro" id="IPR056587">
    <property type="entry name" value="EF_EFCAB10_C"/>
</dbReference>